<evidence type="ECO:0000313" key="14">
    <source>
        <dbReference type="Proteomes" id="UP001212152"/>
    </source>
</evidence>
<name>A0AAD5TU58_9FUNG</name>
<evidence type="ECO:0000313" key="13">
    <source>
        <dbReference type="EMBL" id="KAJ3185612.1"/>
    </source>
</evidence>
<dbReference type="EMBL" id="JADGJQ010000001">
    <property type="protein sequence ID" value="KAJ3185612.1"/>
    <property type="molecule type" value="Genomic_DNA"/>
</dbReference>
<evidence type="ECO:0000256" key="8">
    <source>
        <dbReference type="ARBA" id="ARBA00022989"/>
    </source>
</evidence>
<evidence type="ECO:0000256" key="4">
    <source>
        <dbReference type="ARBA" id="ARBA00022448"/>
    </source>
</evidence>
<comment type="caution">
    <text evidence="13">The sequence shown here is derived from an EMBL/GenBank/DDBJ whole genome shotgun (WGS) entry which is preliminary data.</text>
</comment>
<reference evidence="13" key="1">
    <citation type="submission" date="2020-05" db="EMBL/GenBank/DDBJ databases">
        <title>Phylogenomic resolution of chytrid fungi.</title>
        <authorList>
            <person name="Stajich J.E."/>
            <person name="Amses K."/>
            <person name="Simmons R."/>
            <person name="Seto K."/>
            <person name="Myers J."/>
            <person name="Bonds A."/>
            <person name="Quandt C.A."/>
            <person name="Barry K."/>
            <person name="Liu P."/>
            <person name="Grigoriev I."/>
            <person name="Longcore J.E."/>
            <person name="James T.Y."/>
        </authorList>
    </citation>
    <scope>NUCLEOTIDE SEQUENCE</scope>
    <source>
        <strain evidence="13">JEL0379</strain>
    </source>
</reference>
<evidence type="ECO:0000256" key="2">
    <source>
        <dbReference type="ARBA" id="ARBA00006355"/>
    </source>
</evidence>
<keyword evidence="10" id="KW-0496">Mitochondrion</keyword>
<accession>A0AAD5TU58</accession>
<comment type="subcellular location">
    <subcellularLocation>
        <location evidence="1">Mitochondrion inner membrane</location>
        <topology evidence="1">Single-pass membrane protein</topology>
    </subcellularLocation>
</comment>
<keyword evidence="6" id="KW-0999">Mitochondrion inner membrane</keyword>
<keyword evidence="8" id="KW-1133">Transmembrane helix</keyword>
<dbReference type="GO" id="GO:0015031">
    <property type="term" value="P:protein transport"/>
    <property type="evidence" value="ECO:0007669"/>
    <property type="project" value="UniProtKB-KW"/>
</dbReference>
<dbReference type="GO" id="GO:0005743">
    <property type="term" value="C:mitochondrial inner membrane"/>
    <property type="evidence" value="ECO:0007669"/>
    <property type="project" value="UniProtKB-SubCell"/>
</dbReference>
<evidence type="ECO:0000256" key="11">
    <source>
        <dbReference type="ARBA" id="ARBA00023136"/>
    </source>
</evidence>
<protein>
    <recommendedName>
        <fullName evidence="3">Mitochondrial import inner membrane translocase subunit TIM54</fullName>
    </recommendedName>
</protein>
<evidence type="ECO:0000256" key="5">
    <source>
        <dbReference type="ARBA" id="ARBA00022692"/>
    </source>
</evidence>
<proteinExistence type="inferred from homology"/>
<gene>
    <name evidence="13" type="primary">TIM54</name>
    <name evidence="13" type="ORF">HDU87_000236</name>
</gene>
<keyword evidence="9" id="KW-0811">Translocation</keyword>
<feature type="region of interest" description="Disordered" evidence="12">
    <location>
        <begin position="170"/>
        <end position="208"/>
    </location>
</feature>
<keyword evidence="7" id="KW-0653">Protein transport</keyword>
<comment type="similarity">
    <text evidence="2">Belongs to the TIM54 family.</text>
</comment>
<evidence type="ECO:0000256" key="1">
    <source>
        <dbReference type="ARBA" id="ARBA00004434"/>
    </source>
</evidence>
<evidence type="ECO:0000256" key="12">
    <source>
        <dbReference type="SAM" id="MobiDB-lite"/>
    </source>
</evidence>
<evidence type="ECO:0000256" key="9">
    <source>
        <dbReference type="ARBA" id="ARBA00023010"/>
    </source>
</evidence>
<evidence type="ECO:0000256" key="3">
    <source>
        <dbReference type="ARBA" id="ARBA00020796"/>
    </source>
</evidence>
<keyword evidence="14" id="KW-1185">Reference proteome</keyword>
<feature type="compositionally biased region" description="Low complexity" evidence="12">
    <location>
        <begin position="184"/>
        <end position="193"/>
    </location>
</feature>
<dbReference type="AlphaFoldDB" id="A0AAD5TU58"/>
<dbReference type="Proteomes" id="UP001212152">
    <property type="component" value="Unassembled WGS sequence"/>
</dbReference>
<organism evidence="13 14">
    <name type="scientific">Geranomyces variabilis</name>
    <dbReference type="NCBI Taxonomy" id="109894"/>
    <lineage>
        <taxon>Eukaryota</taxon>
        <taxon>Fungi</taxon>
        <taxon>Fungi incertae sedis</taxon>
        <taxon>Chytridiomycota</taxon>
        <taxon>Chytridiomycota incertae sedis</taxon>
        <taxon>Chytridiomycetes</taxon>
        <taxon>Spizellomycetales</taxon>
        <taxon>Powellomycetaceae</taxon>
        <taxon>Geranomyces</taxon>
    </lineage>
</organism>
<dbReference type="InterPro" id="IPR021056">
    <property type="entry name" value="Mt_import_IM_translocase_Tim54"/>
</dbReference>
<sequence length="318" mass="36473">MTVMASIRSRLPSRNWSIFLGTTSLLTVAGCYDKYELRKVRQELDDRAAVLRNEVMQPKDIARKIRVFVAPTHWGRYWFKEYIKPVFDSAALDYEICEPKVSGQVRDTVRELLWTGKDEQRARDQQRYRYDPHAPPAFILDRPKFDSGEGLVAVGPNAWREVLRGLRDRCLAERPPPPPPPPATLELDAATTTDGEKKTDEKKEKDKGVAAPLEYSGANLPSFPLPPVGFISGRNQSGWTGFPRRIYGWFNERHTAREIGEEALRVAFGRVRPFERVADPALGAADIYVHDDWEDVHKEIVKEVEVEPWLAEKLWVYE</sequence>
<evidence type="ECO:0000256" key="7">
    <source>
        <dbReference type="ARBA" id="ARBA00022927"/>
    </source>
</evidence>
<keyword evidence="11" id="KW-0472">Membrane</keyword>
<feature type="compositionally biased region" description="Pro residues" evidence="12">
    <location>
        <begin position="174"/>
        <end position="183"/>
    </location>
</feature>
<feature type="compositionally biased region" description="Basic and acidic residues" evidence="12">
    <location>
        <begin position="194"/>
        <end position="208"/>
    </location>
</feature>
<keyword evidence="5" id="KW-0812">Transmembrane</keyword>
<evidence type="ECO:0000256" key="10">
    <source>
        <dbReference type="ARBA" id="ARBA00023128"/>
    </source>
</evidence>
<dbReference type="Pfam" id="PF11711">
    <property type="entry name" value="Tim54"/>
    <property type="match status" value="1"/>
</dbReference>
<evidence type="ECO:0000256" key="6">
    <source>
        <dbReference type="ARBA" id="ARBA00022792"/>
    </source>
</evidence>
<keyword evidence="4" id="KW-0813">Transport</keyword>